<comment type="subcellular location">
    <subcellularLocation>
        <location evidence="1">Golgi apparatus membrane</location>
        <topology evidence="1">Single-pass membrane protein</topology>
    </subcellularLocation>
</comment>
<dbReference type="PANTHER" id="PTHR13481">
    <property type="entry name" value="SREBP REGULATING GENE PROTEIN"/>
    <property type="match status" value="1"/>
</dbReference>
<evidence type="ECO:0000313" key="10">
    <source>
        <dbReference type="Proteomes" id="UP000053825"/>
    </source>
</evidence>
<keyword evidence="4" id="KW-0333">Golgi apparatus</keyword>
<evidence type="ECO:0000256" key="3">
    <source>
        <dbReference type="ARBA" id="ARBA00022989"/>
    </source>
</evidence>
<dbReference type="OrthoDB" id="70142at2759"/>
<evidence type="ECO:0000256" key="1">
    <source>
        <dbReference type="ARBA" id="ARBA00004194"/>
    </source>
</evidence>
<keyword evidence="10" id="KW-1185">Reference proteome</keyword>
<dbReference type="Proteomes" id="UP000053825">
    <property type="component" value="Unassembled WGS sequence"/>
</dbReference>
<accession>A0A0L7QZ93</accession>
<keyword evidence="3" id="KW-1133">Transmembrane helix</keyword>
<name>A0A0L7QZ93_9HYME</name>
<evidence type="ECO:0000313" key="9">
    <source>
        <dbReference type="EMBL" id="KOC63857.1"/>
    </source>
</evidence>
<dbReference type="AlphaFoldDB" id="A0A0L7QZ93"/>
<proteinExistence type="inferred from homology"/>
<keyword evidence="5" id="KW-0472">Membrane</keyword>
<gene>
    <name evidence="9" type="ORF">WH47_01187</name>
</gene>
<reference evidence="9 10" key="1">
    <citation type="submission" date="2015-07" db="EMBL/GenBank/DDBJ databases">
        <title>The genome of Habropoda laboriosa.</title>
        <authorList>
            <person name="Pan H."/>
            <person name="Kapheim K."/>
        </authorList>
    </citation>
    <scope>NUCLEOTIDE SEQUENCE [LARGE SCALE GENOMIC DNA]</scope>
    <source>
        <strain evidence="9">0110345459</strain>
    </source>
</reference>
<evidence type="ECO:0000256" key="8">
    <source>
        <dbReference type="ARBA" id="ARBA00023485"/>
    </source>
</evidence>
<evidence type="ECO:0000256" key="7">
    <source>
        <dbReference type="ARBA" id="ARBA00023461"/>
    </source>
</evidence>
<evidence type="ECO:0000256" key="4">
    <source>
        <dbReference type="ARBA" id="ARBA00023034"/>
    </source>
</evidence>
<keyword evidence="6" id="KW-0325">Glycoprotein</keyword>
<dbReference type="Pfam" id="PF10218">
    <property type="entry name" value="SPRING1"/>
    <property type="match status" value="1"/>
</dbReference>
<protein>
    <recommendedName>
        <fullName evidence="8">SREBP regulating gene protein</fullName>
    </recommendedName>
</protein>
<sequence>MPSCGGLFRIIRRRLVLGLIFALSLTYCAFSLFRNERKTLALDNDLDDMDPMMINDNNDDLISDDDALSEQLRASGKPPLWQMAIVNQGANDNALNMEAMSNLNDTDTAGHPCRNSVQGKVLIVDERGIVCSRQDILPNGCCNMEEKDSIRNEDTATIIKRERYSCKTCNAQGCCAIYEYCVSCCLNPGKQIKGRKDVLLGLLKDNNKAHKDQDVVKKRIRNLDRFQVCLAACRTSSASVRHENTYKDPHSKHCYTLQPPYSHQRHRRDVDSFNNNGDNSVVVASFSVMPLLTSLSSFCLTLHAHNNSLSLSCNYHTPVSFDYYSHVQPP</sequence>
<dbReference type="InterPro" id="IPR019352">
    <property type="entry name" value="SPRING1"/>
</dbReference>
<organism evidence="9 10">
    <name type="scientific">Habropoda laboriosa</name>
    <dbReference type="NCBI Taxonomy" id="597456"/>
    <lineage>
        <taxon>Eukaryota</taxon>
        <taxon>Metazoa</taxon>
        <taxon>Ecdysozoa</taxon>
        <taxon>Arthropoda</taxon>
        <taxon>Hexapoda</taxon>
        <taxon>Insecta</taxon>
        <taxon>Pterygota</taxon>
        <taxon>Neoptera</taxon>
        <taxon>Endopterygota</taxon>
        <taxon>Hymenoptera</taxon>
        <taxon>Apocrita</taxon>
        <taxon>Aculeata</taxon>
        <taxon>Apoidea</taxon>
        <taxon>Anthophila</taxon>
        <taxon>Apidae</taxon>
        <taxon>Habropoda</taxon>
    </lineage>
</organism>
<evidence type="ECO:0000256" key="5">
    <source>
        <dbReference type="ARBA" id="ARBA00023136"/>
    </source>
</evidence>
<comment type="similarity">
    <text evidence="7">Belongs to the SPRING family.</text>
</comment>
<dbReference type="PANTHER" id="PTHR13481:SF0">
    <property type="entry name" value="SREBP REGULATING GENE PROTEIN"/>
    <property type="match status" value="1"/>
</dbReference>
<dbReference type="GO" id="GO:0000139">
    <property type="term" value="C:Golgi membrane"/>
    <property type="evidence" value="ECO:0007669"/>
    <property type="project" value="UniProtKB-SubCell"/>
</dbReference>
<evidence type="ECO:0000256" key="6">
    <source>
        <dbReference type="ARBA" id="ARBA00023180"/>
    </source>
</evidence>
<dbReference type="GO" id="GO:2000640">
    <property type="term" value="P:positive regulation of SREBP signaling pathway"/>
    <property type="evidence" value="ECO:0007669"/>
    <property type="project" value="InterPro"/>
</dbReference>
<dbReference type="EMBL" id="KQ414685">
    <property type="protein sequence ID" value="KOC63857.1"/>
    <property type="molecule type" value="Genomic_DNA"/>
</dbReference>
<evidence type="ECO:0000256" key="2">
    <source>
        <dbReference type="ARBA" id="ARBA00022692"/>
    </source>
</evidence>
<keyword evidence="2" id="KW-0812">Transmembrane</keyword>